<keyword evidence="4" id="KW-0472">Membrane</keyword>
<feature type="compositionally biased region" description="Basic and acidic residues" evidence="3">
    <location>
        <begin position="1301"/>
        <end position="1313"/>
    </location>
</feature>
<protein>
    <recommendedName>
        <fullName evidence="6">SH3 domain-containing protein</fullName>
    </recommendedName>
</protein>
<evidence type="ECO:0000256" key="4">
    <source>
        <dbReference type="SAM" id="Phobius"/>
    </source>
</evidence>
<dbReference type="Proteomes" id="UP000807342">
    <property type="component" value="Unassembled WGS sequence"/>
</dbReference>
<dbReference type="InterPro" id="IPR015915">
    <property type="entry name" value="Kelch-typ_b-propeller"/>
</dbReference>
<evidence type="ECO:0000256" key="1">
    <source>
        <dbReference type="ARBA" id="ARBA00022443"/>
    </source>
</evidence>
<proteinExistence type="predicted"/>
<dbReference type="InterPro" id="IPR048266">
    <property type="entry name" value="Rax2-like_second"/>
</dbReference>
<sequence>MPQLPSRISLLVAFSALYAHAALPQVDFDRMGKVGLAGAFAGFDFFSNSSVAFDPATSTLFSRSSDGSLTRLASTNSGGRINAACDLNGIAYFAGSFSSLADTSASNIVSYNPSSNSFSSLTSNSPNGEIRSIFCDQQDNKVWVGGSFTSPGSAVAVWDSNAQSWSPPPFKGFSGAQSRVNSITTNSSSSSIFFAGSFVTAFGTGSLNTTNNPSVPFSAGATPFSSSLVPIPLGSAEVEGSPSTADSGFTNIQNILCPAGPDGPGNSWFAVDNGVPLITVRAFSFISANGVRLGNTFQPDHGTTSFSITTIPDNQVRTLSYIDPATGQNQTCTDPCPLSTDSSLLYQDFLFDSIVPITGVQIKLSGFTGRSPGLHILQLLSSGAFASSVKDDNAKSCFAPSSSNITRTGDWVAKVANTDIAGTTQTVLVSDVDVGTSPASGPSFTWIPYVSAAGNYDVSLLIPGCNNLQDCDSRTSVQVTIFPGDGLPPSVSTISQRNNGDATVPLYSGPIVPSGPDFVTTITMTLADQPEGSGQNGKYEIVADRVQLVLKSVNFSTSSNSTNSPLQGMQRGFGFFEWPRSAGSNAPDASQILPNSSLTTLDGISTQMNAAISLGNPSALNGANITAVAHHPSGIIFLGGTFRLSSGTASGASNIVMFRNGALVSIADNGLNGPVSTLLIDQNRLYVGGAFLDTAAGTTNGRLRGIAVYEIDQNTWTALGSGVNGRVTGLSSTNGRVQVVGSFSSAGDNDASGIAAWNTASNTWTTSGGFISGDMSFIVNGTSQQWLAGNIVSYRKFGASGIAMLENGDQNGPKVNPVQVALSAGGPVASTVASSSRRSYVPRSTWITHSFHHLLKRQSPAQPNATLPLLPPAPAPAVLSGAFWTNGTSSTEITILGGNFTHISDSGATVSGVLLYDPKTEASSGLSGTQINGTVRALLVDGNRLYVGGEFTISGTSANGLASYDLVNGQWDLTNLQPLQASSGSPVVVRSITKSTSQASKVIVAGTFAQAGSLRCEAVCVYDTTSNQWNAPGAGISGQVATATYAGNNQEYLIVGGSLTVGGSAASVAQFDLVNSTWTALGSSSSVPGPVTAIEVNGGNASSIFAAGRGSDGSNTFLTFWNGASWSILGTDLNASTAVSQLTMVPLQDTHAAQGVIESDRMLMISGSLADSSNGNASSVLFDGQTFIPYIVSTAASGQPGFIASLFHSFAKFSFVQRKFLATGVVILISIAIAAGVVFLLALIGILWTLFSRRDDKLKYDAAEEEDDDSTHHRPSSLLEHINAATRTTILGTSPFSNYNVDKEEEKSSRDGDQDPFGPDASNYLRAETPSDAFGGLLPEESSRIAHVRYDFVPGGDGELPLQAGVEIEILDDKDPA</sequence>
<evidence type="ECO:0000313" key="8">
    <source>
        <dbReference type="Proteomes" id="UP000807342"/>
    </source>
</evidence>
<dbReference type="OrthoDB" id="2503993at2759"/>
<evidence type="ECO:0000256" key="3">
    <source>
        <dbReference type="SAM" id="MobiDB-lite"/>
    </source>
</evidence>
<keyword evidence="1 2" id="KW-0728">SH3 domain</keyword>
<dbReference type="InterPro" id="IPR048265">
    <property type="entry name" value="Rax2-like_third"/>
</dbReference>
<evidence type="ECO:0000256" key="2">
    <source>
        <dbReference type="PROSITE-ProRule" id="PRU00192"/>
    </source>
</evidence>
<dbReference type="Pfam" id="PF20843">
    <property type="entry name" value="Rax2_3"/>
    <property type="match status" value="1"/>
</dbReference>
<dbReference type="EMBL" id="MU151088">
    <property type="protein sequence ID" value="KAF9451250.1"/>
    <property type="molecule type" value="Genomic_DNA"/>
</dbReference>
<name>A0A9P5XKJ5_9AGAR</name>
<feature type="chain" id="PRO_5040200343" description="SH3 domain-containing protein" evidence="5">
    <location>
        <begin position="22"/>
        <end position="1377"/>
    </location>
</feature>
<dbReference type="Gene3D" id="2.120.10.80">
    <property type="entry name" value="Kelch-type beta propeller"/>
    <property type="match status" value="2"/>
</dbReference>
<keyword evidence="8" id="KW-1185">Reference proteome</keyword>
<dbReference type="PANTHER" id="PTHR31778:SF2">
    <property type="entry name" value="BUD SITE SELECTION PROTEIN RAX2"/>
    <property type="match status" value="1"/>
</dbReference>
<gene>
    <name evidence="7" type="ORF">P691DRAFT_787446</name>
</gene>
<feature type="domain" description="SH3" evidence="6">
    <location>
        <begin position="1341"/>
        <end position="1377"/>
    </location>
</feature>
<organism evidence="7 8">
    <name type="scientific">Macrolepiota fuliginosa MF-IS2</name>
    <dbReference type="NCBI Taxonomy" id="1400762"/>
    <lineage>
        <taxon>Eukaryota</taxon>
        <taxon>Fungi</taxon>
        <taxon>Dikarya</taxon>
        <taxon>Basidiomycota</taxon>
        <taxon>Agaricomycotina</taxon>
        <taxon>Agaricomycetes</taxon>
        <taxon>Agaricomycetidae</taxon>
        <taxon>Agaricales</taxon>
        <taxon>Agaricineae</taxon>
        <taxon>Agaricaceae</taxon>
        <taxon>Macrolepiota</taxon>
    </lineage>
</organism>
<keyword evidence="4" id="KW-0812">Transmembrane</keyword>
<reference evidence="7" key="1">
    <citation type="submission" date="2020-11" db="EMBL/GenBank/DDBJ databases">
        <authorList>
            <consortium name="DOE Joint Genome Institute"/>
            <person name="Ahrendt S."/>
            <person name="Riley R."/>
            <person name="Andreopoulos W."/>
            <person name="Labutti K."/>
            <person name="Pangilinan J."/>
            <person name="Ruiz-Duenas F.J."/>
            <person name="Barrasa J.M."/>
            <person name="Sanchez-Garcia M."/>
            <person name="Camarero S."/>
            <person name="Miyauchi S."/>
            <person name="Serrano A."/>
            <person name="Linde D."/>
            <person name="Babiker R."/>
            <person name="Drula E."/>
            <person name="Ayuso-Fernandez I."/>
            <person name="Pacheco R."/>
            <person name="Padilla G."/>
            <person name="Ferreira P."/>
            <person name="Barriuso J."/>
            <person name="Kellner H."/>
            <person name="Castanera R."/>
            <person name="Alfaro M."/>
            <person name="Ramirez L."/>
            <person name="Pisabarro A.G."/>
            <person name="Kuo A."/>
            <person name="Tritt A."/>
            <person name="Lipzen A."/>
            <person name="He G."/>
            <person name="Yan M."/>
            <person name="Ng V."/>
            <person name="Cullen D."/>
            <person name="Martin F."/>
            <person name="Rosso M.-N."/>
            <person name="Henrissat B."/>
            <person name="Hibbett D."/>
            <person name="Martinez A.T."/>
            <person name="Grigoriev I.V."/>
        </authorList>
    </citation>
    <scope>NUCLEOTIDE SEQUENCE</scope>
    <source>
        <strain evidence="7">MF-IS2</strain>
    </source>
</reference>
<dbReference type="SUPFAM" id="SSF117281">
    <property type="entry name" value="Kelch motif"/>
    <property type="match status" value="2"/>
</dbReference>
<evidence type="ECO:0000313" key="7">
    <source>
        <dbReference type="EMBL" id="KAF9451250.1"/>
    </source>
</evidence>
<dbReference type="InterPro" id="IPR024982">
    <property type="entry name" value="Rax2-like_C"/>
</dbReference>
<feature type="signal peptide" evidence="5">
    <location>
        <begin position="1"/>
        <end position="21"/>
    </location>
</feature>
<feature type="transmembrane region" description="Helical" evidence="4">
    <location>
        <begin position="1220"/>
        <end position="1251"/>
    </location>
</feature>
<evidence type="ECO:0000256" key="5">
    <source>
        <dbReference type="SAM" id="SignalP"/>
    </source>
</evidence>
<comment type="caution">
    <text evidence="7">The sequence shown here is derived from an EMBL/GenBank/DDBJ whole genome shotgun (WGS) entry which is preliminary data.</text>
</comment>
<dbReference type="Pfam" id="PF12768">
    <property type="entry name" value="Rax2"/>
    <property type="match status" value="1"/>
</dbReference>
<accession>A0A9P5XKJ5</accession>
<dbReference type="InterPro" id="IPR001452">
    <property type="entry name" value="SH3_domain"/>
</dbReference>
<dbReference type="PROSITE" id="PS50002">
    <property type="entry name" value="SH3"/>
    <property type="match status" value="1"/>
</dbReference>
<feature type="region of interest" description="Disordered" evidence="3">
    <location>
        <begin position="1295"/>
        <end position="1337"/>
    </location>
</feature>
<keyword evidence="5" id="KW-0732">Signal</keyword>
<dbReference type="SUPFAM" id="SSF63825">
    <property type="entry name" value="YWTD domain"/>
    <property type="match status" value="1"/>
</dbReference>
<dbReference type="GO" id="GO:1902929">
    <property type="term" value="C:plasma membrane of growing cell tip"/>
    <property type="evidence" value="ECO:0007669"/>
    <property type="project" value="TreeGrafter"/>
</dbReference>
<evidence type="ECO:0000259" key="6">
    <source>
        <dbReference type="PROSITE" id="PS50002"/>
    </source>
</evidence>
<dbReference type="PANTHER" id="PTHR31778">
    <property type="entry name" value="BUD SITE SELECTION PROTEIN RAX2"/>
    <property type="match status" value="1"/>
</dbReference>
<dbReference type="Pfam" id="PF20842">
    <property type="entry name" value="Rax2_2"/>
    <property type="match status" value="1"/>
</dbReference>
<keyword evidence="4" id="KW-1133">Transmembrane helix</keyword>